<dbReference type="EMBL" id="FOCI01000003">
    <property type="protein sequence ID" value="SEM66639.1"/>
    <property type="molecule type" value="Genomic_DNA"/>
</dbReference>
<dbReference type="OrthoDB" id="9802264at2"/>
<accession>A0A1H8AA16</accession>
<evidence type="ECO:0000256" key="1">
    <source>
        <dbReference type="ARBA" id="ARBA00022448"/>
    </source>
</evidence>
<dbReference type="Pfam" id="PF00005">
    <property type="entry name" value="ABC_tran"/>
    <property type="match status" value="1"/>
</dbReference>
<dbReference type="InterPro" id="IPR027417">
    <property type="entry name" value="P-loop_NTPase"/>
</dbReference>
<keyword evidence="6" id="KW-1185">Reference proteome</keyword>
<keyword evidence="3 5" id="KW-0067">ATP-binding</keyword>
<dbReference type="Proteomes" id="UP000199585">
    <property type="component" value="Unassembled WGS sequence"/>
</dbReference>
<dbReference type="RefSeq" id="WP_089898832.1">
    <property type="nucleotide sequence ID" value="NZ_FOCI01000003.1"/>
</dbReference>
<dbReference type="AlphaFoldDB" id="A0A1H8AA16"/>
<dbReference type="SUPFAM" id="SSF52540">
    <property type="entry name" value="P-loop containing nucleoside triphosphate hydrolases"/>
    <property type="match status" value="1"/>
</dbReference>
<feature type="domain" description="ABC transporter" evidence="4">
    <location>
        <begin position="6"/>
        <end position="214"/>
    </location>
</feature>
<evidence type="ECO:0000313" key="5">
    <source>
        <dbReference type="EMBL" id="SEM66639.1"/>
    </source>
</evidence>
<name>A0A1H8AA16_9RHOB</name>
<dbReference type="InterPro" id="IPR017871">
    <property type="entry name" value="ABC_transporter-like_CS"/>
</dbReference>
<dbReference type="STRING" id="245187.SAMN04488003_10352"/>
<dbReference type="Gene3D" id="3.40.50.300">
    <property type="entry name" value="P-loop containing nucleotide triphosphate hydrolases"/>
    <property type="match status" value="1"/>
</dbReference>
<evidence type="ECO:0000313" key="6">
    <source>
        <dbReference type="Proteomes" id="UP000199585"/>
    </source>
</evidence>
<organism evidence="5 6">
    <name type="scientific">Loktanella fryxellensis</name>
    <dbReference type="NCBI Taxonomy" id="245187"/>
    <lineage>
        <taxon>Bacteria</taxon>
        <taxon>Pseudomonadati</taxon>
        <taxon>Pseudomonadota</taxon>
        <taxon>Alphaproteobacteria</taxon>
        <taxon>Rhodobacterales</taxon>
        <taxon>Roseobacteraceae</taxon>
        <taxon>Loktanella</taxon>
    </lineage>
</organism>
<dbReference type="InterPro" id="IPR050093">
    <property type="entry name" value="ABC_SmlMolc_Importer"/>
</dbReference>
<dbReference type="PROSITE" id="PS50893">
    <property type="entry name" value="ABC_TRANSPORTER_2"/>
    <property type="match status" value="1"/>
</dbReference>
<dbReference type="PROSITE" id="PS00211">
    <property type="entry name" value="ABC_TRANSPORTER_1"/>
    <property type="match status" value="1"/>
</dbReference>
<evidence type="ECO:0000256" key="3">
    <source>
        <dbReference type="ARBA" id="ARBA00022840"/>
    </source>
</evidence>
<dbReference type="PANTHER" id="PTHR42781">
    <property type="entry name" value="SPERMIDINE/PUTRESCINE IMPORT ATP-BINDING PROTEIN POTA"/>
    <property type="match status" value="1"/>
</dbReference>
<keyword evidence="1" id="KW-0813">Transport</keyword>
<dbReference type="GO" id="GO:0016887">
    <property type="term" value="F:ATP hydrolysis activity"/>
    <property type="evidence" value="ECO:0007669"/>
    <property type="project" value="InterPro"/>
</dbReference>
<dbReference type="PANTHER" id="PTHR42781:SF4">
    <property type="entry name" value="SPERMIDINE_PUTRESCINE IMPORT ATP-BINDING PROTEIN POTA"/>
    <property type="match status" value="1"/>
</dbReference>
<dbReference type="GO" id="GO:0005524">
    <property type="term" value="F:ATP binding"/>
    <property type="evidence" value="ECO:0007669"/>
    <property type="project" value="UniProtKB-KW"/>
</dbReference>
<evidence type="ECO:0000259" key="4">
    <source>
        <dbReference type="PROSITE" id="PS50893"/>
    </source>
</evidence>
<protein>
    <submittedName>
        <fullName evidence="5">Phosphonate transport system ATP-binding protein</fullName>
    </submittedName>
</protein>
<reference evidence="5 6" key="1">
    <citation type="submission" date="2016-10" db="EMBL/GenBank/DDBJ databases">
        <authorList>
            <person name="de Groot N.N."/>
        </authorList>
    </citation>
    <scope>NUCLEOTIDE SEQUENCE [LARGE SCALE GENOMIC DNA]</scope>
    <source>
        <strain evidence="5 6">DSM 16213</strain>
    </source>
</reference>
<dbReference type="SMART" id="SM00382">
    <property type="entry name" value="AAA"/>
    <property type="match status" value="1"/>
</dbReference>
<evidence type="ECO:0000256" key="2">
    <source>
        <dbReference type="ARBA" id="ARBA00022741"/>
    </source>
</evidence>
<gene>
    <name evidence="5" type="ORF">SAMN04488003_10352</name>
</gene>
<sequence length="219" mass="22808">MTAPLVGLQDQTLGWGGQAVLRGIDLSLSAGERVVLLGRSGVGKSTLLAALQGGIAARVALVPQDHGLVGSLSVFHNVWMGVLDDHGTASNLRTLVWPAKAQRARVEAVLEVVGLGTLGRRTVGRLSGGQRQRVALARALLRRGDVVLGDEPVTALDPSQGALLLTHLVTQFPTAVLALHDIDQALRTATRIVGLRGGGIVLDAPAADLTAVDLLALYR</sequence>
<keyword evidence="2" id="KW-0547">Nucleotide-binding</keyword>
<proteinExistence type="predicted"/>
<dbReference type="InterPro" id="IPR003439">
    <property type="entry name" value="ABC_transporter-like_ATP-bd"/>
</dbReference>
<dbReference type="InterPro" id="IPR003593">
    <property type="entry name" value="AAA+_ATPase"/>
</dbReference>